<dbReference type="EMBL" id="ML170183">
    <property type="protein sequence ID" value="TDL21138.1"/>
    <property type="molecule type" value="Genomic_DNA"/>
</dbReference>
<keyword evidence="2" id="KW-1185">Reference proteome</keyword>
<organism evidence="1 2">
    <name type="scientific">Rickenella mellea</name>
    <dbReference type="NCBI Taxonomy" id="50990"/>
    <lineage>
        <taxon>Eukaryota</taxon>
        <taxon>Fungi</taxon>
        <taxon>Dikarya</taxon>
        <taxon>Basidiomycota</taxon>
        <taxon>Agaricomycotina</taxon>
        <taxon>Agaricomycetes</taxon>
        <taxon>Hymenochaetales</taxon>
        <taxon>Rickenellaceae</taxon>
        <taxon>Rickenella</taxon>
    </lineage>
</organism>
<reference evidence="1 2" key="1">
    <citation type="submission" date="2018-06" db="EMBL/GenBank/DDBJ databases">
        <title>A transcriptomic atlas of mushroom development highlights an independent origin of complex multicellularity.</title>
        <authorList>
            <consortium name="DOE Joint Genome Institute"/>
            <person name="Krizsan K."/>
            <person name="Almasi E."/>
            <person name="Merenyi Z."/>
            <person name="Sahu N."/>
            <person name="Viragh M."/>
            <person name="Koszo T."/>
            <person name="Mondo S."/>
            <person name="Kiss B."/>
            <person name="Balint B."/>
            <person name="Kues U."/>
            <person name="Barry K."/>
            <person name="Hegedus J.C."/>
            <person name="Henrissat B."/>
            <person name="Johnson J."/>
            <person name="Lipzen A."/>
            <person name="Ohm R."/>
            <person name="Nagy I."/>
            <person name="Pangilinan J."/>
            <person name="Yan J."/>
            <person name="Xiong Y."/>
            <person name="Grigoriev I.V."/>
            <person name="Hibbett D.S."/>
            <person name="Nagy L.G."/>
        </authorList>
    </citation>
    <scope>NUCLEOTIDE SEQUENCE [LARGE SCALE GENOMIC DNA]</scope>
    <source>
        <strain evidence="1 2">SZMC22713</strain>
    </source>
</reference>
<name>A0A4Y7Q1M7_9AGAM</name>
<evidence type="ECO:0000313" key="2">
    <source>
        <dbReference type="Proteomes" id="UP000294933"/>
    </source>
</evidence>
<accession>A0A4Y7Q1M7</accession>
<protein>
    <submittedName>
        <fullName evidence="1">Uncharacterized protein</fullName>
    </submittedName>
</protein>
<proteinExistence type="predicted"/>
<dbReference type="Proteomes" id="UP000294933">
    <property type="component" value="Unassembled WGS sequence"/>
</dbReference>
<evidence type="ECO:0000313" key="1">
    <source>
        <dbReference type="EMBL" id="TDL21138.1"/>
    </source>
</evidence>
<gene>
    <name evidence="1" type="ORF">BD410DRAFT_316574</name>
</gene>
<dbReference type="AlphaFoldDB" id="A0A4Y7Q1M7"/>
<sequence length="238" mass="26860">MNPWDGFSEYSPVYEPVGTFGYFSQESAGMFIPLGRHSCIITELCTPSCSTYGRNDWEVVNGEMRVSARIEQARLSNPDPFVFLCEYGPALSYQHSLKMDEIMIVTSCHLQIEMKVKCKVEIVHPDVYFHLLPLRDGRMPGPCGYFSYSPDPLGHDAKEIPMVEDSAFSAEVTSFYKVYKSTIPGLSAQLSQDSFFDYGKLNEFQAHMVRWIHNVYAPKADPKSEINGVHGVITEIST</sequence>
<dbReference type="VEuPathDB" id="FungiDB:BD410DRAFT_316574"/>